<feature type="transmembrane region" description="Helical" evidence="1">
    <location>
        <begin position="183"/>
        <end position="204"/>
    </location>
</feature>
<gene>
    <name evidence="2" type="ORF">Aud_009154</name>
</gene>
<reference evidence="2" key="2">
    <citation type="submission" date="2021-01" db="EMBL/GenBank/DDBJ databases">
        <title>Pan-genome distribution and transcriptional activeness of fungal secondary metabolism genes in Aspergillus section Fumigati.</title>
        <authorList>
            <person name="Takahashi H."/>
            <person name="Umemura M."/>
            <person name="Ninomiya A."/>
            <person name="Kusuya Y."/>
            <person name="Urayama S."/>
            <person name="Shimizu M."/>
            <person name="Watanabe A."/>
            <person name="Kamei K."/>
            <person name="Yaguchi T."/>
            <person name="Hagiwara D."/>
        </authorList>
    </citation>
    <scope>NUCLEOTIDE SEQUENCE</scope>
    <source>
        <strain evidence="2">IFM 46973</strain>
    </source>
</reference>
<feature type="transmembrane region" description="Helical" evidence="1">
    <location>
        <begin position="497"/>
        <end position="520"/>
    </location>
</feature>
<proteinExistence type="predicted"/>
<keyword evidence="1" id="KW-1133">Transmembrane helix</keyword>
<feature type="transmembrane region" description="Helical" evidence="1">
    <location>
        <begin position="246"/>
        <end position="269"/>
    </location>
</feature>
<feature type="transmembrane region" description="Helical" evidence="1">
    <location>
        <begin position="322"/>
        <end position="342"/>
    </location>
</feature>
<dbReference type="AlphaFoldDB" id="A0A8E0V2M2"/>
<feature type="transmembrane region" description="Helical" evidence="1">
    <location>
        <begin position="468"/>
        <end position="490"/>
    </location>
</feature>
<organism evidence="2 3">
    <name type="scientific">Aspergillus udagawae</name>
    <dbReference type="NCBI Taxonomy" id="91492"/>
    <lineage>
        <taxon>Eukaryota</taxon>
        <taxon>Fungi</taxon>
        <taxon>Dikarya</taxon>
        <taxon>Ascomycota</taxon>
        <taxon>Pezizomycotina</taxon>
        <taxon>Eurotiomycetes</taxon>
        <taxon>Eurotiomycetidae</taxon>
        <taxon>Eurotiales</taxon>
        <taxon>Aspergillaceae</taxon>
        <taxon>Aspergillus</taxon>
        <taxon>Aspergillus subgen. Fumigati</taxon>
    </lineage>
</organism>
<evidence type="ECO:0000313" key="2">
    <source>
        <dbReference type="EMBL" id="GIC92683.1"/>
    </source>
</evidence>
<reference evidence="2" key="1">
    <citation type="journal article" date="2015" name="Genome Announc.">
        <title>Draft Genome Sequence of the Pathogenic Filamentous Fungus Aspergillus udagawae Strain IFM 46973T.</title>
        <authorList>
            <person name="Kusuya Y."/>
            <person name="Takahashi-Nakaguchi A."/>
            <person name="Takahashi H."/>
            <person name="Yaguchi T."/>
        </authorList>
    </citation>
    <scope>NUCLEOTIDE SEQUENCE</scope>
    <source>
        <strain evidence="2">IFM 46973</strain>
    </source>
</reference>
<evidence type="ECO:0000313" key="3">
    <source>
        <dbReference type="Proteomes" id="UP000036893"/>
    </source>
</evidence>
<dbReference type="PANTHER" id="PTHR42101:SF1">
    <property type="entry name" value="LOW TEMPERATURE REQUIREMENT A"/>
    <property type="match status" value="1"/>
</dbReference>
<dbReference type="Pfam" id="PF06772">
    <property type="entry name" value="LtrA"/>
    <property type="match status" value="1"/>
</dbReference>
<accession>A0A8E0V2M2</accession>
<feature type="transmembrane region" description="Helical" evidence="1">
    <location>
        <begin position="281"/>
        <end position="301"/>
    </location>
</feature>
<evidence type="ECO:0008006" key="4">
    <source>
        <dbReference type="Google" id="ProtNLM"/>
    </source>
</evidence>
<evidence type="ECO:0000256" key="1">
    <source>
        <dbReference type="SAM" id="Phobius"/>
    </source>
</evidence>
<dbReference type="Proteomes" id="UP000036893">
    <property type="component" value="Unassembled WGS sequence"/>
</dbReference>
<sequence>MTRPPFFSIFRQPLRKSKPIKQDVLQHRGLSLIATPIDEKDGESPHFCRHSDATPIELFFDLFFVANLSSFTATHEINNVEGLGAYIGFLGVIWFTWLQITLFDIRFARDSVFERICKAAQLAAMVGFASAGTRFTTHIRGENVWAFQSLSLLLGGSRVLLAVQYTVNICLIHERMRPAAKGLSIIVAALLASSLVYFGMYLAFQEDHGIHSYIWTVWFILFGFEMWMVMGVSYITPDIGFEDTHLVVRMGLLTLIIIGEGVIAVTRIANKTVRPGGWTKWSFVHILGVTTSVYFLWQAYFDVSPRGPLGRLSQQAWAQLHFPFHVALILLLEGSQILALTLDVTLKLTYLAETILFTCEEPRPEAEVAIRLLRSTIADMEIDYSRGAMKEKTIISDILEELPTLPLCPMNVTSNVYFLTHDRIDDLVGNVTAALFSSMGITPSEDRDISQLNNNQLLMMYVEVLGFVYVYFFVVASIAMFLFAAFMLLAHRHQRKLYVGIGAAVRLTLAVLVLGVVSFVRHFALAYAFMTSPVILYAFTVILLTVLLVDRLLDHFEERSQAKDRSTRESDAQLLSSGPRVVVVESSSCRVAISQERLT</sequence>
<dbReference type="PANTHER" id="PTHR42101">
    <property type="entry name" value="CHROMOSOME 16, WHOLE GENOME SHOTGUN SEQUENCE"/>
    <property type="match status" value="1"/>
</dbReference>
<comment type="caution">
    <text evidence="2">The sequence shown here is derived from an EMBL/GenBank/DDBJ whole genome shotgun (WGS) entry which is preliminary data.</text>
</comment>
<feature type="transmembrane region" description="Helical" evidence="1">
    <location>
        <begin position="210"/>
        <end position="234"/>
    </location>
</feature>
<dbReference type="InterPro" id="IPR010640">
    <property type="entry name" value="Low_temperature_requirement_A"/>
</dbReference>
<dbReference type="GeneID" id="66996631"/>
<keyword evidence="1" id="KW-0472">Membrane</keyword>
<dbReference type="EMBL" id="BBXM02000007">
    <property type="protein sequence ID" value="GIC92683.1"/>
    <property type="molecule type" value="Genomic_DNA"/>
</dbReference>
<dbReference type="RefSeq" id="XP_043149949.1">
    <property type="nucleotide sequence ID" value="XM_043294014.1"/>
</dbReference>
<protein>
    <recommendedName>
        <fullName evidence="4">Low temperature requirement protein A</fullName>
    </recommendedName>
</protein>
<keyword evidence="1" id="KW-0812">Transmembrane</keyword>
<name>A0A8E0V2M2_9EURO</name>
<feature type="transmembrane region" description="Helical" evidence="1">
    <location>
        <begin position="526"/>
        <end position="549"/>
    </location>
</feature>